<protein>
    <submittedName>
        <fullName evidence="1">Uncharacterized protein</fullName>
    </submittedName>
</protein>
<proteinExistence type="predicted"/>
<evidence type="ECO:0000313" key="1">
    <source>
        <dbReference type="EMBL" id="KAJ8126208.1"/>
    </source>
</evidence>
<keyword evidence="2" id="KW-1185">Reference proteome</keyword>
<organism evidence="1 2">
    <name type="scientific">Lasiodiplodia mahajangana</name>
    <dbReference type="NCBI Taxonomy" id="1108764"/>
    <lineage>
        <taxon>Eukaryota</taxon>
        <taxon>Fungi</taxon>
        <taxon>Dikarya</taxon>
        <taxon>Ascomycota</taxon>
        <taxon>Pezizomycotina</taxon>
        <taxon>Dothideomycetes</taxon>
        <taxon>Dothideomycetes incertae sedis</taxon>
        <taxon>Botryosphaeriales</taxon>
        <taxon>Botryosphaeriaceae</taxon>
        <taxon>Lasiodiplodia</taxon>
    </lineage>
</organism>
<dbReference type="Proteomes" id="UP001153332">
    <property type="component" value="Unassembled WGS sequence"/>
</dbReference>
<reference evidence="1" key="1">
    <citation type="submission" date="2022-12" db="EMBL/GenBank/DDBJ databases">
        <title>Genome Sequence of Lasiodiplodia mahajangana.</title>
        <authorList>
            <person name="Buettner E."/>
        </authorList>
    </citation>
    <scope>NUCLEOTIDE SEQUENCE</scope>
    <source>
        <strain evidence="1">VT137</strain>
    </source>
</reference>
<accession>A0ACC2JG52</accession>
<sequence length="170" mass="19267">MSNDVWKLGCIFTELITYLVREGVAGIHAFRDPIATIIDEIDSNSMSDNRFDDGGEVKPQVQHWIENVASENWKAAQVKLLSRKMLSGSGQRPKAHHIFSSLLKMSLSCYGISYNDGFDMMKMIPAEYAPKPSSFDRPRLRIENWLGRRVYWSPFPPIVDESNSSQAIVA</sequence>
<evidence type="ECO:0000313" key="2">
    <source>
        <dbReference type="Proteomes" id="UP001153332"/>
    </source>
</evidence>
<dbReference type="EMBL" id="JAPUUL010001968">
    <property type="protein sequence ID" value="KAJ8126208.1"/>
    <property type="molecule type" value="Genomic_DNA"/>
</dbReference>
<gene>
    <name evidence="1" type="ORF">O1611_g7430</name>
</gene>
<name>A0ACC2JG52_9PEZI</name>
<comment type="caution">
    <text evidence="1">The sequence shown here is derived from an EMBL/GenBank/DDBJ whole genome shotgun (WGS) entry which is preliminary data.</text>
</comment>